<dbReference type="Gene3D" id="3.10.129.10">
    <property type="entry name" value="Hotdog Thioesterase"/>
    <property type="match status" value="1"/>
</dbReference>
<comment type="similarity">
    <text evidence="1">Belongs to the enoyl-CoA hydratase/isomerase family.</text>
</comment>
<evidence type="ECO:0000313" key="5">
    <source>
        <dbReference type="Proteomes" id="UP000323454"/>
    </source>
</evidence>
<proteinExistence type="inferred from homology"/>
<dbReference type="SUPFAM" id="SSF54637">
    <property type="entry name" value="Thioesterase/thiol ester dehydrase-isomerase"/>
    <property type="match status" value="2"/>
</dbReference>
<dbReference type="RefSeq" id="WP_149849194.1">
    <property type="nucleotide sequence ID" value="NZ_VUOB01000016.1"/>
</dbReference>
<evidence type="ECO:0000256" key="1">
    <source>
        <dbReference type="ARBA" id="ARBA00005254"/>
    </source>
</evidence>
<name>A0A5B2XL26_9PSEU</name>
<dbReference type="Proteomes" id="UP000323454">
    <property type="component" value="Unassembled WGS sequence"/>
</dbReference>
<protein>
    <recommendedName>
        <fullName evidence="3">MaoC-like domain-containing protein</fullName>
    </recommendedName>
</protein>
<dbReference type="EMBL" id="VUOB01000016">
    <property type="protein sequence ID" value="KAA2263462.1"/>
    <property type="molecule type" value="Genomic_DNA"/>
</dbReference>
<evidence type="ECO:0000313" key="4">
    <source>
        <dbReference type="EMBL" id="KAA2263462.1"/>
    </source>
</evidence>
<dbReference type="PANTHER" id="PTHR43841">
    <property type="entry name" value="3-HYDROXYACYL-THIOESTER DEHYDRATASE HTDX-RELATED"/>
    <property type="match status" value="1"/>
</dbReference>
<comment type="caution">
    <text evidence="4">The sequence shown here is derived from an EMBL/GenBank/DDBJ whole genome shotgun (WGS) entry which is preliminary data.</text>
</comment>
<dbReference type="Pfam" id="PF01575">
    <property type="entry name" value="MaoC_dehydratas"/>
    <property type="match status" value="1"/>
</dbReference>
<sequence>MTTSRELTRTPNLATLYPKALLTGFTRRGGELPDAEYLRTGLTVDRAHLAAYDRLCGFGLRDELPVTYPHVLAFPLQVKLMTDPGFPFALPGLVHVANRITQRRALSADEPLTLRVRALDLRPHERGSQFDVRSEVLVDGQAVWTDVSTYLRRDGSSGGGGGGTREGEPPAAPEPTALWRMPADLGRRYAAISGDRNPIHLYPLAARLFGFRRAIAHGMWSKARCVAAFEGRLPERLTVEARFKLPVLLPATAAFTSARESDGWRFALRDSRTGRPHLDGTISLA</sequence>
<organism evidence="4 5">
    <name type="scientific">Solihabitans fulvus</name>
    <dbReference type="NCBI Taxonomy" id="1892852"/>
    <lineage>
        <taxon>Bacteria</taxon>
        <taxon>Bacillati</taxon>
        <taxon>Actinomycetota</taxon>
        <taxon>Actinomycetes</taxon>
        <taxon>Pseudonocardiales</taxon>
        <taxon>Pseudonocardiaceae</taxon>
        <taxon>Solihabitans</taxon>
    </lineage>
</organism>
<dbReference type="InterPro" id="IPR002539">
    <property type="entry name" value="MaoC-like_dom"/>
</dbReference>
<accession>A0A5B2XL26</accession>
<evidence type="ECO:0000256" key="2">
    <source>
        <dbReference type="SAM" id="MobiDB-lite"/>
    </source>
</evidence>
<gene>
    <name evidence="4" type="ORF">F0L68_09845</name>
</gene>
<dbReference type="OrthoDB" id="9774179at2"/>
<evidence type="ECO:0000259" key="3">
    <source>
        <dbReference type="Pfam" id="PF01575"/>
    </source>
</evidence>
<keyword evidence="5" id="KW-1185">Reference proteome</keyword>
<reference evidence="4 5" key="1">
    <citation type="submission" date="2019-09" db="EMBL/GenBank/DDBJ databases">
        <title>Goodfellowia gen. nov., a new genus of the Pseudonocardineae related to Actinoalloteichus, containing Goodfellowia coeruleoviolacea gen. nov., comb. nov. gen. nov., comb. nov.</title>
        <authorList>
            <person name="Labeda D."/>
        </authorList>
    </citation>
    <scope>NUCLEOTIDE SEQUENCE [LARGE SCALE GENOMIC DNA]</scope>
    <source>
        <strain evidence="4 5">AN110305</strain>
    </source>
</reference>
<dbReference type="PANTHER" id="PTHR43841:SF1">
    <property type="entry name" value="3-HYDROXYACYL-THIOESTER DEHYDRATASE X"/>
    <property type="match status" value="1"/>
</dbReference>
<dbReference type="AlphaFoldDB" id="A0A5B2XL26"/>
<dbReference type="InterPro" id="IPR029069">
    <property type="entry name" value="HotDog_dom_sf"/>
</dbReference>
<feature type="region of interest" description="Disordered" evidence="2">
    <location>
        <begin position="151"/>
        <end position="177"/>
    </location>
</feature>
<reference evidence="4 5" key="2">
    <citation type="submission" date="2019-09" db="EMBL/GenBank/DDBJ databases">
        <authorList>
            <person name="Jin C."/>
        </authorList>
    </citation>
    <scope>NUCLEOTIDE SEQUENCE [LARGE SCALE GENOMIC DNA]</scope>
    <source>
        <strain evidence="4 5">AN110305</strain>
    </source>
</reference>
<feature type="domain" description="MaoC-like" evidence="3">
    <location>
        <begin position="186"/>
        <end position="261"/>
    </location>
</feature>